<feature type="region of interest" description="Disordered" evidence="4">
    <location>
        <begin position="299"/>
        <end position="343"/>
    </location>
</feature>
<dbReference type="InterPro" id="IPR036291">
    <property type="entry name" value="NAD(P)-bd_dom_sf"/>
</dbReference>
<evidence type="ECO:0000256" key="3">
    <source>
        <dbReference type="RuleBase" id="RU000363"/>
    </source>
</evidence>
<dbReference type="PROSITE" id="PS51257">
    <property type="entry name" value="PROKAR_LIPOPROTEIN"/>
    <property type="match status" value="1"/>
</dbReference>
<name>A0A2P7QNB6_9SPHN</name>
<dbReference type="SUPFAM" id="SSF51735">
    <property type="entry name" value="NAD(P)-binding Rossmann-fold domains"/>
    <property type="match status" value="1"/>
</dbReference>
<protein>
    <submittedName>
        <fullName evidence="6">Short-chain dehydrogenase</fullName>
    </submittedName>
</protein>
<sequence>MRLVNTVMVVLALLTVGGALSGCAAPTHLRASDGARIQGRTYVVVGASSGFGRGVAERLGANGANVVLAARRAELLEEVAGQVRSAGGTALVVPTDVGRPEDVARLAEAALARFGRIDVWMNIAGVGAIGRFEEIPIEDHSRIVQTNLNGVIYGSHAALRQFKAQGYGILVNMGSVESQVPLAYHSSYAATKAGVWALGRTLNEELRLAGVGKTIKVVTVMPWAADTPFWSHAANYSGHKPRMILMDDPDKVAEAIVWVSLHPREELPVGWKAQTASTFHTILPDLTERISADIVHREMAKGSPDPATTGAVHRPMEEGRGVEGGVRKRMDREDKARKQSGPR</sequence>
<dbReference type="RefSeq" id="WP_106513370.1">
    <property type="nucleotide sequence ID" value="NZ_PXYI01000004.1"/>
</dbReference>
<dbReference type="InterPro" id="IPR002347">
    <property type="entry name" value="SDR_fam"/>
</dbReference>
<dbReference type="Pfam" id="PF00106">
    <property type="entry name" value="adh_short"/>
    <property type="match status" value="1"/>
</dbReference>
<dbReference type="GO" id="GO:0016020">
    <property type="term" value="C:membrane"/>
    <property type="evidence" value="ECO:0007669"/>
    <property type="project" value="TreeGrafter"/>
</dbReference>
<evidence type="ECO:0000256" key="2">
    <source>
        <dbReference type="ARBA" id="ARBA00023002"/>
    </source>
</evidence>
<dbReference type="OrthoDB" id="7191281at2"/>
<gene>
    <name evidence="6" type="ORF">C7I55_12725</name>
</gene>
<reference evidence="6 7" key="1">
    <citation type="submission" date="2018-03" db="EMBL/GenBank/DDBJ databases">
        <title>The draft genome of Sphingosinicella sp. GL-C-18.</title>
        <authorList>
            <person name="Liu L."/>
            <person name="Li L."/>
            <person name="Liang L."/>
            <person name="Zhang X."/>
            <person name="Wang T."/>
        </authorList>
    </citation>
    <scope>NUCLEOTIDE SEQUENCE [LARGE SCALE GENOMIC DNA]</scope>
    <source>
        <strain evidence="6 7">GL-C-18</strain>
    </source>
</reference>
<dbReference type="PANTHER" id="PTHR44196:SF1">
    <property type="entry name" value="DEHYDROGENASE_REDUCTASE SDR FAMILY MEMBER 7B"/>
    <property type="match status" value="1"/>
</dbReference>
<evidence type="ECO:0000256" key="5">
    <source>
        <dbReference type="SAM" id="SignalP"/>
    </source>
</evidence>
<comment type="similarity">
    <text evidence="1 3">Belongs to the short-chain dehydrogenases/reductases (SDR) family.</text>
</comment>
<dbReference type="Gene3D" id="3.40.50.720">
    <property type="entry name" value="NAD(P)-binding Rossmann-like Domain"/>
    <property type="match status" value="1"/>
</dbReference>
<keyword evidence="7" id="KW-1185">Reference proteome</keyword>
<dbReference type="GO" id="GO:0016491">
    <property type="term" value="F:oxidoreductase activity"/>
    <property type="evidence" value="ECO:0007669"/>
    <property type="project" value="UniProtKB-KW"/>
</dbReference>
<dbReference type="PRINTS" id="PR00081">
    <property type="entry name" value="GDHRDH"/>
</dbReference>
<accession>A0A2P7QNB6</accession>
<dbReference type="PRINTS" id="PR00080">
    <property type="entry name" value="SDRFAMILY"/>
</dbReference>
<evidence type="ECO:0000256" key="4">
    <source>
        <dbReference type="SAM" id="MobiDB-lite"/>
    </source>
</evidence>
<organism evidence="6 7">
    <name type="scientific">Allosphingosinicella deserti</name>
    <dbReference type="NCBI Taxonomy" id="2116704"/>
    <lineage>
        <taxon>Bacteria</taxon>
        <taxon>Pseudomonadati</taxon>
        <taxon>Pseudomonadota</taxon>
        <taxon>Alphaproteobacteria</taxon>
        <taxon>Sphingomonadales</taxon>
        <taxon>Sphingomonadaceae</taxon>
        <taxon>Allosphingosinicella</taxon>
    </lineage>
</organism>
<comment type="caution">
    <text evidence="6">The sequence shown here is derived from an EMBL/GenBank/DDBJ whole genome shotgun (WGS) entry which is preliminary data.</text>
</comment>
<proteinExistence type="inferred from homology"/>
<evidence type="ECO:0000313" key="7">
    <source>
        <dbReference type="Proteomes" id="UP000241167"/>
    </source>
</evidence>
<feature type="compositionally biased region" description="Basic and acidic residues" evidence="4">
    <location>
        <begin position="314"/>
        <end position="337"/>
    </location>
</feature>
<dbReference type="AlphaFoldDB" id="A0A2P7QNB6"/>
<keyword evidence="2" id="KW-0560">Oxidoreductase</keyword>
<dbReference type="Proteomes" id="UP000241167">
    <property type="component" value="Unassembled WGS sequence"/>
</dbReference>
<dbReference type="PANTHER" id="PTHR44196">
    <property type="entry name" value="DEHYDROGENASE/REDUCTASE SDR FAMILY MEMBER 7B"/>
    <property type="match status" value="1"/>
</dbReference>
<dbReference type="EMBL" id="PXYI01000004">
    <property type="protein sequence ID" value="PSJ39469.1"/>
    <property type="molecule type" value="Genomic_DNA"/>
</dbReference>
<keyword evidence="5" id="KW-0732">Signal</keyword>
<feature type="signal peptide" evidence="5">
    <location>
        <begin position="1"/>
        <end position="24"/>
    </location>
</feature>
<evidence type="ECO:0000256" key="1">
    <source>
        <dbReference type="ARBA" id="ARBA00006484"/>
    </source>
</evidence>
<feature type="chain" id="PRO_5015153213" evidence="5">
    <location>
        <begin position="25"/>
        <end position="343"/>
    </location>
</feature>
<evidence type="ECO:0000313" key="6">
    <source>
        <dbReference type="EMBL" id="PSJ39469.1"/>
    </source>
</evidence>